<reference evidence="2" key="1">
    <citation type="journal article" date="2002" name="Genome Biol.">
        <title>Full-length messenger RNA sequences greatly improve genome annotation.</title>
        <authorList>
            <person name="Haas B.J."/>
            <person name="Volfovsky N."/>
            <person name="Town C.D."/>
            <person name="Troukhan M."/>
            <person name="Alexandrov N."/>
            <person name="Feldmann K.A."/>
            <person name="Flavell R.B."/>
            <person name="White O."/>
            <person name="Salzberg S.L."/>
        </authorList>
    </citation>
    <scope>NUCLEOTIDE SEQUENCE</scope>
</reference>
<organism evidence="2">
    <name type="scientific">Arabidopsis thaliana</name>
    <name type="common">Mouse-ear cress</name>
    <dbReference type="NCBI Taxonomy" id="3702"/>
    <lineage>
        <taxon>Eukaryota</taxon>
        <taxon>Viridiplantae</taxon>
        <taxon>Streptophyta</taxon>
        <taxon>Embryophyta</taxon>
        <taxon>Tracheophyta</taxon>
        <taxon>Spermatophyta</taxon>
        <taxon>Magnoliopsida</taxon>
        <taxon>eudicotyledons</taxon>
        <taxon>Gunneridae</taxon>
        <taxon>Pentapetalae</taxon>
        <taxon>rosids</taxon>
        <taxon>malvids</taxon>
        <taxon>Brassicales</taxon>
        <taxon>Brassicaceae</taxon>
        <taxon>Camelineae</taxon>
        <taxon>Arabidopsis</taxon>
    </lineage>
</organism>
<name>Q8LCY1_ARATH</name>
<dbReference type="EMBL" id="AY086335">
    <property type="protein sequence ID" value="AAM67315.1"/>
    <property type="molecule type" value="mRNA"/>
</dbReference>
<dbReference type="ExpressionAtlas" id="Q8LCY1">
    <property type="expression patterns" value="baseline and differential"/>
</dbReference>
<evidence type="ECO:0000313" key="2">
    <source>
        <dbReference type="EMBL" id="AAM67315.1"/>
    </source>
</evidence>
<reference evidence="2" key="3">
    <citation type="journal article" date="2006" name="Plant Mol. Biol.">
        <title>Features of Arabidopsis genes and genome discovered using full-length cDNAs.</title>
        <authorList>
            <person name="Alexandrov N.N."/>
            <person name="Troukhan M.E."/>
            <person name="Brover V.V."/>
            <person name="Tatarinova T."/>
            <person name="Flavell R.B."/>
            <person name="Feldmann K.A."/>
        </authorList>
    </citation>
    <scope>NUCLEOTIDE SEQUENCE</scope>
</reference>
<feature type="region of interest" description="Disordered" evidence="1">
    <location>
        <begin position="42"/>
        <end position="77"/>
    </location>
</feature>
<accession>Q8LCY1</accession>
<protein>
    <submittedName>
        <fullName evidence="2">Uncharacterized protein</fullName>
    </submittedName>
</protein>
<sequence>MDNNSERKGKRIDKDNIRVKRKTLQALLNDCQRALELLNLAEVSSEDDEDDKSTGEGSGSQESRGEVSSSDREDPEADEVSICISLKRNCEENLLQALKFGTFCLSNKCALNFGECVYINIL</sequence>
<evidence type="ECO:0000256" key="1">
    <source>
        <dbReference type="SAM" id="MobiDB-lite"/>
    </source>
</evidence>
<dbReference type="AlphaFoldDB" id="Q8LCY1"/>
<reference evidence="2" key="2">
    <citation type="submission" date="2002-03" db="EMBL/GenBank/DDBJ databases">
        <authorList>
            <person name="Brover V."/>
            <person name="Troukhan M."/>
            <person name="Alexandrov N."/>
            <person name="Lu Y.-P."/>
            <person name="Flavell R."/>
            <person name="Feldmann K."/>
        </authorList>
    </citation>
    <scope>NUCLEOTIDE SEQUENCE</scope>
</reference>
<feature type="compositionally biased region" description="Basic and acidic residues" evidence="1">
    <location>
        <begin position="63"/>
        <end position="72"/>
    </location>
</feature>
<proteinExistence type="evidence at transcript level"/>